<dbReference type="Pfam" id="PF08531">
    <property type="entry name" value="Bac_rhamnosid_N"/>
    <property type="match status" value="1"/>
</dbReference>
<dbReference type="PIRSF" id="PIRSF010631">
    <property type="entry name" value="A-rhamnsds"/>
    <property type="match status" value="1"/>
</dbReference>
<evidence type="ECO:0000313" key="9">
    <source>
        <dbReference type="EMBL" id="MBB4840363.1"/>
    </source>
</evidence>
<dbReference type="Gene3D" id="2.60.420.10">
    <property type="entry name" value="Maltose phosphorylase, domain 3"/>
    <property type="match status" value="1"/>
</dbReference>
<comment type="catalytic activity">
    <reaction evidence="1">
        <text>Hydrolysis of terminal non-reducing alpha-L-rhamnose residues in alpha-L-rhamnosides.</text>
        <dbReference type="EC" id="3.2.1.40"/>
    </reaction>
</comment>
<dbReference type="GO" id="GO:0030596">
    <property type="term" value="F:alpha-L-rhamnosidase activity"/>
    <property type="evidence" value="ECO:0007669"/>
    <property type="project" value="UniProtKB-EC"/>
</dbReference>
<keyword evidence="3 9" id="KW-0378">Hydrolase</keyword>
<evidence type="ECO:0000259" key="8">
    <source>
        <dbReference type="Pfam" id="PF17390"/>
    </source>
</evidence>
<dbReference type="Pfam" id="PF17390">
    <property type="entry name" value="Bac_rhamnosid_C"/>
    <property type="match status" value="1"/>
</dbReference>
<accession>A0A7W7NSV8</accession>
<evidence type="ECO:0000259" key="6">
    <source>
        <dbReference type="Pfam" id="PF08531"/>
    </source>
</evidence>
<evidence type="ECO:0000256" key="4">
    <source>
        <dbReference type="SAM" id="MobiDB-lite"/>
    </source>
</evidence>
<feature type="domain" description="Alpha-L-rhamnosidase six-hairpin glycosidase" evidence="7">
    <location>
        <begin position="646"/>
        <end position="995"/>
    </location>
</feature>
<dbReference type="GO" id="GO:0005975">
    <property type="term" value="P:carbohydrate metabolic process"/>
    <property type="evidence" value="ECO:0007669"/>
    <property type="project" value="InterPro"/>
</dbReference>
<organism evidence="9 10">
    <name type="scientific">Sphingomonas kyeonggiensis</name>
    <dbReference type="NCBI Taxonomy" id="1268553"/>
    <lineage>
        <taxon>Bacteria</taxon>
        <taxon>Pseudomonadati</taxon>
        <taxon>Pseudomonadota</taxon>
        <taxon>Alphaproteobacteria</taxon>
        <taxon>Sphingomonadales</taxon>
        <taxon>Sphingomonadaceae</taxon>
        <taxon>Sphingomonas</taxon>
    </lineage>
</organism>
<proteinExistence type="predicted"/>
<dbReference type="InterPro" id="IPR035396">
    <property type="entry name" value="Bac_rhamnosid6H"/>
</dbReference>
<dbReference type="Proteomes" id="UP000575241">
    <property type="component" value="Unassembled WGS sequence"/>
</dbReference>
<feature type="domain" description="Bacterial alpha-L-rhamnosidase N-terminal" evidence="6">
    <location>
        <begin position="360"/>
        <end position="527"/>
    </location>
</feature>
<evidence type="ECO:0000259" key="5">
    <source>
        <dbReference type="Pfam" id="PF05592"/>
    </source>
</evidence>
<dbReference type="InterPro" id="IPR012341">
    <property type="entry name" value="6hp_glycosidase-like_sf"/>
</dbReference>
<dbReference type="Gene3D" id="2.60.120.560">
    <property type="entry name" value="Exo-inulinase, domain 1"/>
    <property type="match status" value="1"/>
</dbReference>
<dbReference type="PANTHER" id="PTHR33307">
    <property type="entry name" value="ALPHA-RHAMNOSIDASE (EUROFUNG)"/>
    <property type="match status" value="1"/>
</dbReference>
<evidence type="ECO:0000256" key="3">
    <source>
        <dbReference type="ARBA" id="ARBA00022801"/>
    </source>
</evidence>
<dbReference type="EMBL" id="JACHLN010000003">
    <property type="protein sequence ID" value="MBB4840363.1"/>
    <property type="molecule type" value="Genomic_DNA"/>
</dbReference>
<evidence type="ECO:0000256" key="2">
    <source>
        <dbReference type="ARBA" id="ARBA00012652"/>
    </source>
</evidence>
<comment type="caution">
    <text evidence="9">The sequence shown here is derived from an EMBL/GenBank/DDBJ whole genome shotgun (WGS) entry which is preliminary data.</text>
</comment>
<dbReference type="Pfam" id="PF25788">
    <property type="entry name" value="Ig_Rha78A_N"/>
    <property type="match status" value="1"/>
</dbReference>
<dbReference type="Gene3D" id="2.60.40.10">
    <property type="entry name" value="Immunoglobulins"/>
    <property type="match status" value="1"/>
</dbReference>
<dbReference type="InterPro" id="IPR013783">
    <property type="entry name" value="Ig-like_fold"/>
</dbReference>
<dbReference type="InterPro" id="IPR035398">
    <property type="entry name" value="Bac_rhamnosid_C"/>
</dbReference>
<dbReference type="InterPro" id="IPR013737">
    <property type="entry name" value="Bac_rhamnosid_N"/>
</dbReference>
<dbReference type="Pfam" id="PF05592">
    <property type="entry name" value="Bac_rhamnosid"/>
    <property type="match status" value="1"/>
</dbReference>
<dbReference type="SUPFAM" id="SSF48208">
    <property type="entry name" value="Six-hairpin glycosidases"/>
    <property type="match status" value="1"/>
</dbReference>
<keyword evidence="10" id="KW-1185">Reference proteome</keyword>
<dbReference type="AlphaFoldDB" id="A0A7W7NSV8"/>
<evidence type="ECO:0000256" key="1">
    <source>
        <dbReference type="ARBA" id="ARBA00001445"/>
    </source>
</evidence>
<dbReference type="EC" id="3.2.1.40" evidence="2"/>
<dbReference type="InterPro" id="IPR016007">
    <property type="entry name" value="Alpha_rhamnosid"/>
</dbReference>
<reference evidence="9 10" key="1">
    <citation type="submission" date="2020-08" db="EMBL/GenBank/DDBJ databases">
        <title>Functional genomics of gut bacteria from endangered species of beetles.</title>
        <authorList>
            <person name="Carlos-Shanley C."/>
        </authorList>
    </citation>
    <scope>NUCLEOTIDE SEQUENCE [LARGE SCALE GENOMIC DNA]</scope>
    <source>
        <strain evidence="9 10">S00224</strain>
    </source>
</reference>
<feature type="compositionally biased region" description="Polar residues" evidence="4">
    <location>
        <begin position="462"/>
        <end position="474"/>
    </location>
</feature>
<dbReference type="Gene3D" id="2.60.120.260">
    <property type="entry name" value="Galactose-binding domain-like"/>
    <property type="match status" value="2"/>
</dbReference>
<dbReference type="Gene3D" id="1.50.10.10">
    <property type="match status" value="1"/>
</dbReference>
<evidence type="ECO:0000313" key="10">
    <source>
        <dbReference type="Proteomes" id="UP000575241"/>
    </source>
</evidence>
<name>A0A7W7NSV8_9SPHN</name>
<feature type="domain" description="Alpha-L-rhamnosidase concanavalin-like" evidence="5">
    <location>
        <begin position="541"/>
        <end position="641"/>
    </location>
</feature>
<keyword evidence="9" id="KW-0326">Glycosidase</keyword>
<sequence length="1100" mass="118167">MSSMRVSSGGREGSARWCRRLLPLLAGLVLAMPATAGLGRQGPDPWKLKVEYAEAPLGLDAPAPRLAWHSPVARQTGYRIQVAASPAALKTGPYVWDSGKVASDANVQIAYAGPGLEARRRYWWQVQVWDGNGRATEWSTPGWWEMGLLAPADWSARWISGPHRRDHDWSDVTLEADLTLTGSAVDVLFRALPHGKTFGDAYVWTLREGKDGPELIESLRTYPGGTSSAVKTVQLKRVPLAKPLKGVRHRLRIQAAGTRIVTSLDGVVADTLDDATHSHGTIGFSAKEARAAVIHTVAVSGSGSPAISADFARNDNPFTGGGVSSQGLVVASGVPNIDLVLPIEAPAPLVRRVFRLNPGKKAIRARLYYAAGGMPRITLNGAAVGSPLGVGFTAYDKRVLAYTADVTSLLRAGQNVIGAELGRGWYGLSDPNEWYFHAAPWHAEPALKAQLEIDYADGSRQTVASGPGWQTRSGPTLGDSIHRGERYDARLLPDGWDRAGTGPGWQAARLVAGPAGKLVAANSEPIAPVETIAPVAATQPTPGVWVYDFGRIVAGWPVLEVRGGRGATVSMVASERLGDDGQVVPASGLIDAQLQTDRYTLAGRGLERWEPSFGYRGFRYVQVEGYPGTPGEGALRARVVHSNVARIGSFASADPLLGKIDAAATATILNNLHGFQTDTPTYEKNGWTGDAQASAGAAARSFDIARVWTKWLDDFGDAQSDKGEIPEIVPATPYYGYEDTPGWNLMWGPTTPWDAAALILPWELYITDGDTRILARSHAMQRRLVDYTATFIKAPDFYRAKGLSEWLPPGSLDFFNARGGGVDAVTTAYFFHEADLLARSSVVIGAEADAARYRALADAIRMAYNARYWDAANGWYRTIDAKGVAGPPLQVQNVLALAFGMAPEGRAQSVADAIARDVEKQGLRTGVYGTRHLLDVLSDHGHADLAYRVATRTDEPSWGWWIVNGHSTMFESWGLGSRSRDHHYFASIGDWMRQRLAGLRPGAPGYKTVLVKPAIPAGLASAEAVMETVQGRAASRWRVEAGRLTLAAEVPANALGEIWVPLGFGAITAPAGAEPVRDESGYAVYRTGAGSFVFQTGGRR</sequence>
<gene>
    <name evidence="9" type="ORF">HNP52_003455</name>
</gene>
<feature type="domain" description="Alpha-L-rhamnosidase C-terminal" evidence="8">
    <location>
        <begin position="998"/>
        <end position="1062"/>
    </location>
</feature>
<evidence type="ECO:0000259" key="7">
    <source>
        <dbReference type="Pfam" id="PF17389"/>
    </source>
</evidence>
<feature type="region of interest" description="Disordered" evidence="4">
    <location>
        <begin position="462"/>
        <end position="481"/>
    </location>
</feature>
<dbReference type="PANTHER" id="PTHR33307:SF6">
    <property type="entry name" value="ALPHA-RHAMNOSIDASE (EUROFUNG)-RELATED"/>
    <property type="match status" value="1"/>
</dbReference>
<dbReference type="InterPro" id="IPR008902">
    <property type="entry name" value="Rhamnosid_concanavalin"/>
</dbReference>
<protein>
    <recommendedName>
        <fullName evidence="2">alpha-L-rhamnosidase</fullName>
        <ecNumber evidence="2">3.2.1.40</ecNumber>
    </recommendedName>
</protein>
<dbReference type="Pfam" id="PF17389">
    <property type="entry name" value="Bac_rhamnosid6H"/>
    <property type="match status" value="1"/>
</dbReference>
<dbReference type="InterPro" id="IPR008928">
    <property type="entry name" value="6-hairpin_glycosidase_sf"/>
</dbReference>